<protein>
    <submittedName>
        <fullName evidence="1">Uncharacterized protein</fullName>
    </submittedName>
</protein>
<dbReference type="Proteomes" id="UP000078546">
    <property type="component" value="Unassembled WGS sequence"/>
</dbReference>
<evidence type="ECO:0000313" key="1">
    <source>
        <dbReference type="EMBL" id="SBS97407.1"/>
    </source>
</evidence>
<accession>A0A1A8X150</accession>
<gene>
    <name evidence="1" type="ORF">POVCU1_037970</name>
</gene>
<evidence type="ECO:0000313" key="2">
    <source>
        <dbReference type="Proteomes" id="UP000078546"/>
    </source>
</evidence>
<dbReference type="EMBL" id="FLQV01000699">
    <property type="protein sequence ID" value="SBS97407.1"/>
    <property type="molecule type" value="Genomic_DNA"/>
</dbReference>
<organism evidence="1 2">
    <name type="scientific">Plasmodium ovale curtisi</name>
    <dbReference type="NCBI Taxonomy" id="864141"/>
    <lineage>
        <taxon>Eukaryota</taxon>
        <taxon>Sar</taxon>
        <taxon>Alveolata</taxon>
        <taxon>Apicomplexa</taxon>
        <taxon>Aconoidasida</taxon>
        <taxon>Haemosporida</taxon>
        <taxon>Plasmodiidae</taxon>
        <taxon>Plasmodium</taxon>
        <taxon>Plasmodium (Plasmodium)</taxon>
    </lineage>
</organism>
<dbReference type="AlphaFoldDB" id="A0A1A8X150"/>
<sequence>MKNELDIMDELFLPVDTGERKWEVSVIHKNVKKKVDPKSWPYLVEQSIHLIKDVHNLKDATLNENDLIIWSKGKRLDEKFFNSSSFQVGITDVYVFVSADVEMQKCFTKDNIFKKISEEVDRYKNLFMSYFNLSSNESEDWKQMKGLLKLLFKSKEFRELCVDAKTDEQIESIRKKIHQLTHENKNYVIFLDVIKSNKIVDSILEDSEKWKTFIHANLEKFKKMLEQYYPSEARVDL</sequence>
<proteinExistence type="predicted"/>
<reference evidence="2" key="1">
    <citation type="submission" date="2016-05" db="EMBL/GenBank/DDBJ databases">
        <authorList>
            <person name="Naeem Raeece"/>
        </authorList>
    </citation>
    <scope>NUCLEOTIDE SEQUENCE [LARGE SCALE GENOMIC DNA]</scope>
</reference>
<name>A0A1A8X150_PLAOA</name>